<gene>
    <name evidence="1" type="ORF">LCGC14_0923680</name>
</gene>
<organism evidence="1">
    <name type="scientific">marine sediment metagenome</name>
    <dbReference type="NCBI Taxonomy" id="412755"/>
    <lineage>
        <taxon>unclassified sequences</taxon>
        <taxon>metagenomes</taxon>
        <taxon>ecological metagenomes</taxon>
    </lineage>
</organism>
<name>A0A0F9RWK1_9ZZZZ</name>
<proteinExistence type="predicted"/>
<sequence length="55" mass="6521">MRNLTRKQKIKLGHKKVRSNYSRKREAKRLGLDITATWAQIDKINKARARRGDED</sequence>
<comment type="caution">
    <text evidence="1">The sequence shown here is derived from an EMBL/GenBank/DDBJ whole genome shotgun (WGS) entry which is preliminary data.</text>
</comment>
<evidence type="ECO:0000313" key="1">
    <source>
        <dbReference type="EMBL" id="KKN21593.1"/>
    </source>
</evidence>
<accession>A0A0F9RWK1</accession>
<dbReference type="AlphaFoldDB" id="A0A0F9RWK1"/>
<protein>
    <submittedName>
        <fullName evidence="1">Uncharacterized protein</fullName>
    </submittedName>
</protein>
<dbReference type="EMBL" id="LAZR01003133">
    <property type="protein sequence ID" value="KKN21593.1"/>
    <property type="molecule type" value="Genomic_DNA"/>
</dbReference>
<reference evidence="1" key="1">
    <citation type="journal article" date="2015" name="Nature">
        <title>Complex archaea that bridge the gap between prokaryotes and eukaryotes.</title>
        <authorList>
            <person name="Spang A."/>
            <person name="Saw J.H."/>
            <person name="Jorgensen S.L."/>
            <person name="Zaremba-Niedzwiedzka K."/>
            <person name="Martijn J."/>
            <person name="Lind A.E."/>
            <person name="van Eijk R."/>
            <person name="Schleper C."/>
            <person name="Guy L."/>
            <person name="Ettema T.J."/>
        </authorList>
    </citation>
    <scope>NUCLEOTIDE SEQUENCE</scope>
</reference>